<gene>
    <name evidence="5" type="ORF">Poli38472_011543</name>
</gene>
<feature type="repeat" description="ANK" evidence="3">
    <location>
        <begin position="611"/>
        <end position="643"/>
    </location>
</feature>
<accession>A0A8K1FNI1</accession>
<evidence type="ECO:0000256" key="3">
    <source>
        <dbReference type="PROSITE-ProRule" id="PRU00023"/>
    </source>
</evidence>
<dbReference type="SUPFAM" id="SSF48403">
    <property type="entry name" value="Ankyrin repeat"/>
    <property type="match status" value="2"/>
</dbReference>
<dbReference type="PROSITE" id="PS50088">
    <property type="entry name" value="ANK_REPEAT"/>
    <property type="match status" value="1"/>
</dbReference>
<dbReference type="Pfam" id="PF12796">
    <property type="entry name" value="Ank_2"/>
    <property type="match status" value="2"/>
</dbReference>
<proteinExistence type="predicted"/>
<evidence type="ECO:0000313" key="5">
    <source>
        <dbReference type="EMBL" id="TMW64663.1"/>
    </source>
</evidence>
<dbReference type="Proteomes" id="UP000794436">
    <property type="component" value="Unassembled WGS sequence"/>
</dbReference>
<evidence type="ECO:0000256" key="4">
    <source>
        <dbReference type="SAM" id="MobiDB-lite"/>
    </source>
</evidence>
<dbReference type="OrthoDB" id="341259at2759"/>
<keyword evidence="1" id="KW-0677">Repeat</keyword>
<dbReference type="Gene3D" id="1.20.5.190">
    <property type="match status" value="1"/>
</dbReference>
<dbReference type="InterPro" id="IPR002110">
    <property type="entry name" value="Ankyrin_rpt"/>
</dbReference>
<dbReference type="EMBL" id="SPLM01000039">
    <property type="protein sequence ID" value="TMW64663.1"/>
    <property type="molecule type" value="Genomic_DNA"/>
</dbReference>
<dbReference type="SMART" id="SM00015">
    <property type="entry name" value="IQ"/>
    <property type="match status" value="5"/>
</dbReference>
<dbReference type="PROSITE" id="PS50297">
    <property type="entry name" value="ANK_REP_REGION"/>
    <property type="match status" value="1"/>
</dbReference>
<protein>
    <submittedName>
        <fullName evidence="5">Uncharacterized protein</fullName>
    </submittedName>
</protein>
<dbReference type="Gene3D" id="1.25.40.20">
    <property type="entry name" value="Ankyrin repeat-containing domain"/>
    <property type="match status" value="3"/>
</dbReference>
<reference evidence="5" key="1">
    <citation type="submission" date="2019-03" db="EMBL/GenBank/DDBJ databases">
        <title>Long read genome sequence of the mycoparasitic Pythium oligandrum ATCC 38472 isolated from sugarbeet rhizosphere.</title>
        <authorList>
            <person name="Gaulin E."/>
        </authorList>
    </citation>
    <scope>NUCLEOTIDE SEQUENCE</scope>
    <source>
        <strain evidence="5">ATCC 38472_TT</strain>
    </source>
</reference>
<keyword evidence="6" id="KW-1185">Reference proteome</keyword>
<feature type="compositionally biased region" description="Polar residues" evidence="4">
    <location>
        <begin position="53"/>
        <end position="62"/>
    </location>
</feature>
<feature type="compositionally biased region" description="Basic and acidic residues" evidence="4">
    <location>
        <begin position="63"/>
        <end position="73"/>
    </location>
</feature>
<evidence type="ECO:0000256" key="1">
    <source>
        <dbReference type="ARBA" id="ARBA00022737"/>
    </source>
</evidence>
<comment type="caution">
    <text evidence="5">The sequence shown here is derived from an EMBL/GenBank/DDBJ whole genome shotgun (WGS) entry which is preliminary data.</text>
</comment>
<dbReference type="PANTHER" id="PTHR24198">
    <property type="entry name" value="ANKYRIN REPEAT AND PROTEIN KINASE DOMAIN-CONTAINING PROTEIN"/>
    <property type="match status" value="1"/>
</dbReference>
<dbReference type="InterPro" id="IPR036770">
    <property type="entry name" value="Ankyrin_rpt-contain_sf"/>
</dbReference>
<evidence type="ECO:0000256" key="2">
    <source>
        <dbReference type="ARBA" id="ARBA00023043"/>
    </source>
</evidence>
<keyword evidence="2 3" id="KW-0040">ANK repeat</keyword>
<sequence>MCLTPSLYFGTRRCTYSDVMSVVTTITPLPRFVHDSPAQPSPQSNGKPVKSAWASTSPSPKKQSGEREAERAPVHPSAQYVNAPLEGDSERYRRSCERQAYALHHEKSVFMRVLHDRRRKRFEVENEAALAIQRVHRGHVLRMRFLTIKEKLRVRKRIRVNLVKVTKGTAIITGERERKARVQATQENAAYKIQMYFRRWCARRVLQRERLLRRQELRRNKACVIQRQWRKSLVAAYVRKLLKRQLEEQRQTLARHVRRLFEGYQARQRVRRIRIHRETQASQRIQWFTQVLQAQKTLVLEKRRRQIERRHRAAIAIQRRLRGVLGRALVWQIRIKEDQDIRAACTLFIQRVYRGFKGRQRVRFLRVFLAYRRAWRCATHITRIVRGFLARRAVEVLQMEREVDVLVQTVRGNTSAVIDLLDGYGLVEAPVDMCVVDPDTKNNMLHLAAKHGRMGIMTHVLPKFLEQAPSMVYAVNHKGETPLELAICCRHEKLASFLLTKTADLFLQASPHHVHRRVMHNGRERSLLLDAAHNGMGSIVTKLLVLFPQLFNGKEIDSWSERTILHEVLLIPTVSRPTKSGRASEKDEAVAPALSLLLNKVPVDVNAQDLVGFTPLHLAAMLGYLRSVKLLLEHNSDVSIADGNGRTAWRIALLNGHESCFLAIRRKWLSEATPDQGLAMPDDPNQSMSKALTAAATKGRHSQAPLHPQLAKDLVAACRGGQIERFRFFVNDFQASLSVCDPDPDSHGDLLLMIALAQNQIHFVRFMLEQEDHDMNYVNRLGVSVLDMALQHSRLITLLVRDGHVQPSLPLDQGKDHRTVCHEAVRRGYDLHKWLNGYLVMPRGGYGGRYGGGYGGRYGGGYGRGRWEEAP</sequence>
<dbReference type="PROSITE" id="PS50096">
    <property type="entry name" value="IQ"/>
    <property type="match status" value="5"/>
</dbReference>
<dbReference type="SMART" id="SM00248">
    <property type="entry name" value="ANK"/>
    <property type="match status" value="4"/>
</dbReference>
<organism evidence="5 6">
    <name type="scientific">Pythium oligandrum</name>
    <name type="common">Mycoparasitic fungus</name>
    <dbReference type="NCBI Taxonomy" id="41045"/>
    <lineage>
        <taxon>Eukaryota</taxon>
        <taxon>Sar</taxon>
        <taxon>Stramenopiles</taxon>
        <taxon>Oomycota</taxon>
        <taxon>Peronosporomycetes</taxon>
        <taxon>Pythiales</taxon>
        <taxon>Pythiaceae</taxon>
        <taxon>Pythium</taxon>
    </lineage>
</organism>
<name>A0A8K1FNI1_PYTOL</name>
<dbReference type="AlphaFoldDB" id="A0A8K1FNI1"/>
<evidence type="ECO:0000313" key="6">
    <source>
        <dbReference type="Proteomes" id="UP000794436"/>
    </source>
</evidence>
<dbReference type="PANTHER" id="PTHR24198:SF165">
    <property type="entry name" value="ANKYRIN REPEAT-CONTAINING PROTEIN-RELATED"/>
    <property type="match status" value="1"/>
</dbReference>
<feature type="region of interest" description="Disordered" evidence="4">
    <location>
        <begin position="32"/>
        <end position="86"/>
    </location>
</feature>
<dbReference type="InterPro" id="IPR000048">
    <property type="entry name" value="IQ_motif_EF-hand-BS"/>
</dbReference>